<accession>A0A6V8P9N0</accession>
<name>A0A6V8P9N0_9ACTN</name>
<reference evidence="2 3" key="1">
    <citation type="journal article" date="2020" name="Front. Microbiol.">
        <title>Single-cell genomics of novel Actinobacteria with the Wood-Ljungdahl pathway discovered in a serpentinizing system.</title>
        <authorList>
            <person name="Merino N."/>
            <person name="Kawai M."/>
            <person name="Boyd E.S."/>
            <person name="Colman D.R."/>
            <person name="McGlynn S.E."/>
            <person name="Nealson K.H."/>
            <person name="Kurokawa K."/>
            <person name="Hongoh Y."/>
        </authorList>
    </citation>
    <scope>NUCLEOTIDE SEQUENCE [LARGE SCALE GENOMIC DNA]</scope>
    <source>
        <strain evidence="2 3">S33</strain>
    </source>
</reference>
<feature type="transmembrane region" description="Helical" evidence="1">
    <location>
        <begin position="150"/>
        <end position="173"/>
    </location>
</feature>
<dbReference type="InterPro" id="IPR026366">
    <property type="entry name" value="Seleno_YedE"/>
</dbReference>
<protein>
    <recommendedName>
        <fullName evidence="4">Sulphur transport domain-containing protein</fullName>
    </recommendedName>
</protein>
<sequence length="183" mass="19534">LFILTGGFIGLVAVLLVKLGNPPNMGFCIACFYRDIVGALGLHRAALVQYIRPEIIGFILGSFAIATAKGEFRPRGGSAPIIRFILGFLMMTGALVFLGCPLRMLLRLGNGDLNALTGLIGFVVGIWVGIQFLKNGYSLGKSTTQSLISGYFMSVLAVILLALLITAPAFIFFTETKGPAAFR</sequence>
<proteinExistence type="predicted"/>
<evidence type="ECO:0000256" key="1">
    <source>
        <dbReference type="SAM" id="Phobius"/>
    </source>
</evidence>
<evidence type="ECO:0000313" key="2">
    <source>
        <dbReference type="EMBL" id="GFP28978.1"/>
    </source>
</evidence>
<feature type="non-terminal residue" evidence="2">
    <location>
        <position position="183"/>
    </location>
</feature>
<feature type="transmembrane region" description="Helical" evidence="1">
    <location>
        <begin position="81"/>
        <end position="106"/>
    </location>
</feature>
<feature type="non-terminal residue" evidence="2">
    <location>
        <position position="1"/>
    </location>
</feature>
<evidence type="ECO:0000313" key="3">
    <source>
        <dbReference type="Proteomes" id="UP000591948"/>
    </source>
</evidence>
<organism evidence="2 3">
    <name type="scientific">Candidatus Hakubella thermalkaliphila</name>
    <dbReference type="NCBI Taxonomy" id="2754717"/>
    <lineage>
        <taxon>Bacteria</taxon>
        <taxon>Bacillati</taxon>
        <taxon>Actinomycetota</taxon>
        <taxon>Actinomycetota incertae sedis</taxon>
        <taxon>Candidatus Hakubellales</taxon>
        <taxon>Candidatus Hakubellaceae</taxon>
        <taxon>Candidatus Hakubella</taxon>
    </lineage>
</organism>
<keyword evidence="1" id="KW-1133">Transmembrane helix</keyword>
<dbReference type="AlphaFoldDB" id="A0A6V8P9N0"/>
<keyword evidence="1" id="KW-0812">Transmembrane</keyword>
<comment type="caution">
    <text evidence="2">The sequence shown here is derived from an EMBL/GenBank/DDBJ whole genome shotgun (WGS) entry which is preliminary data.</text>
</comment>
<gene>
    <name evidence="2" type="ORF">HKBW3S33_02394</name>
</gene>
<feature type="transmembrane region" description="Helical" evidence="1">
    <location>
        <begin position="113"/>
        <end position="130"/>
    </location>
</feature>
<dbReference type="EMBL" id="BLRY01000547">
    <property type="protein sequence ID" value="GFP28978.1"/>
    <property type="molecule type" value="Genomic_DNA"/>
</dbReference>
<dbReference type="NCBIfam" id="TIGR04112">
    <property type="entry name" value="seleno_YedE"/>
    <property type="match status" value="1"/>
</dbReference>
<keyword evidence="1" id="KW-0472">Membrane</keyword>
<dbReference type="Proteomes" id="UP000591948">
    <property type="component" value="Unassembled WGS sequence"/>
</dbReference>
<keyword evidence="3" id="KW-1185">Reference proteome</keyword>
<evidence type="ECO:0008006" key="4">
    <source>
        <dbReference type="Google" id="ProtNLM"/>
    </source>
</evidence>